<gene>
    <name evidence="1" type="ORF">LEP1GSC187_2352</name>
</gene>
<proteinExistence type="predicted"/>
<accession>M6UPX8</accession>
<dbReference type="AlphaFoldDB" id="M6UPX8"/>
<comment type="caution">
    <text evidence="1">The sequence shown here is derived from an EMBL/GenBank/DDBJ whole genome shotgun (WGS) entry which is preliminary data.</text>
</comment>
<organism evidence="1 2">
    <name type="scientific">Leptospira santarosai str. ZUN179</name>
    <dbReference type="NCBI Taxonomy" id="1049985"/>
    <lineage>
        <taxon>Bacteria</taxon>
        <taxon>Pseudomonadati</taxon>
        <taxon>Spirochaetota</taxon>
        <taxon>Spirochaetia</taxon>
        <taxon>Leptospirales</taxon>
        <taxon>Leptospiraceae</taxon>
        <taxon>Leptospira</taxon>
    </lineage>
</organism>
<evidence type="ECO:0000313" key="1">
    <source>
        <dbReference type="EMBL" id="EMO46635.1"/>
    </source>
</evidence>
<protein>
    <submittedName>
        <fullName evidence="1">Uncharacterized protein</fullName>
    </submittedName>
</protein>
<evidence type="ECO:0000313" key="2">
    <source>
        <dbReference type="Proteomes" id="UP000012160"/>
    </source>
</evidence>
<name>M6UPX8_9LEPT</name>
<reference evidence="1 2" key="1">
    <citation type="submission" date="2013-01" db="EMBL/GenBank/DDBJ databases">
        <authorList>
            <person name="Harkins D.M."/>
            <person name="Durkin A.S."/>
            <person name="Brinkac L.M."/>
            <person name="Haft D.H."/>
            <person name="Selengut J.D."/>
            <person name="Sanka R."/>
            <person name="DePew J."/>
            <person name="Purushe J."/>
            <person name="Matthias M.A."/>
            <person name="Vinetz J.M."/>
            <person name="Sutton G.G."/>
            <person name="Nierman W.C."/>
            <person name="Fouts D.E."/>
        </authorList>
    </citation>
    <scope>NUCLEOTIDE SEQUENCE [LARGE SCALE GENOMIC DNA]</scope>
    <source>
        <strain evidence="1 2">ZUN179</strain>
    </source>
</reference>
<dbReference type="EMBL" id="AHOQ02000016">
    <property type="protein sequence ID" value="EMO46635.1"/>
    <property type="molecule type" value="Genomic_DNA"/>
</dbReference>
<dbReference type="Proteomes" id="UP000012160">
    <property type="component" value="Unassembled WGS sequence"/>
</dbReference>
<sequence length="39" mass="5083">MKFLPVYSGFRYYFCLRRSLKIKKYKEEYFRKYEGFYSF</sequence>